<reference evidence="2" key="4">
    <citation type="submission" date="2000-07" db="EMBL/GenBank/DDBJ databases">
        <authorList>
            <person name="Adachi J."/>
            <person name="Aizawa K."/>
            <person name="Akahira S."/>
            <person name="Akimura T."/>
            <person name="Arai A."/>
            <person name="Aono H."/>
            <person name="Arakawa T."/>
            <person name="Bono H."/>
            <person name="Carninci P."/>
            <person name="Fukuda S."/>
            <person name="Fukunishi Y."/>
            <person name="Furuno M."/>
            <person name="Hanagaki T."/>
            <person name="Hara A."/>
            <person name="Hayatsu N."/>
            <person name="Hiramoto K."/>
            <person name="Hiraoka T."/>
            <person name="Hori F."/>
            <person name="Imotani K."/>
            <person name="Ishii Y."/>
            <person name="Itoh M."/>
            <person name="Izawa M."/>
            <person name="Kasukawa T."/>
            <person name="Kato H."/>
            <person name="Kawai J."/>
            <person name="Kojima Y."/>
            <person name="Konno H."/>
            <person name="Kouda M."/>
            <person name="Koya S."/>
            <person name="Kurihara C."/>
            <person name="Matsuyama T."/>
            <person name="Miyazaki A."/>
            <person name="Nishi K."/>
            <person name="Nomura K."/>
            <person name="Numazaki R."/>
            <person name="Ohno M."/>
            <person name="Okazaki Y."/>
            <person name="Okido T."/>
            <person name="Owa C."/>
            <person name="Saito H."/>
            <person name="Saito R."/>
            <person name="Sakai C."/>
            <person name="Sakai K."/>
            <person name="Sano H."/>
            <person name="Sasaki D."/>
            <person name="Shibata K."/>
            <person name="Shibata Y."/>
            <person name="Shinagawa A."/>
            <person name="Shiraki T."/>
            <person name="Sogabe Y."/>
            <person name="Suzuki H."/>
            <person name="Tagami M."/>
            <person name="Tagawa A."/>
            <person name="Takahashi F."/>
            <person name="Tanaka T."/>
            <person name="Tejima Y."/>
            <person name="Toya T."/>
            <person name="Yamamura T."/>
            <person name="Yasunishi A."/>
            <person name="Yoshida K."/>
            <person name="Yoshino M."/>
            <person name="Muramatsu M."/>
            <person name="Hayashizaki Y."/>
        </authorList>
    </citation>
    <scope>NUCLEOTIDE SEQUENCE</scope>
    <source>
        <strain evidence="2">C57BL/6J</strain>
        <tissue evidence="2">Cerebellum</tissue>
    </source>
</reference>
<evidence type="ECO:0000313" key="2">
    <source>
        <dbReference type="EMBL" id="BAB23824.1"/>
    </source>
</evidence>
<reference evidence="2" key="6">
    <citation type="journal article" date="2002" name="Nature">
        <title>Analysis of the mouse transcriptome based on functional annotation of 60,770 full-length cDNAs.</title>
        <authorList>
            <consortium name="The FANTOM Consortium and the RIKEN Genome Exploration Research Group Phase I and II Team"/>
        </authorList>
    </citation>
    <scope>NUCLEOTIDE SEQUENCE</scope>
    <source>
        <strain evidence="2">C57BL/6J</strain>
        <tissue evidence="2">Cerebellum</tissue>
    </source>
</reference>
<reference evidence="2" key="7">
    <citation type="journal article" date="2005" name="Science">
        <title>The Transcriptional Landscape of the Mammalian Genome.</title>
        <authorList>
            <consortium name="The FANTOM Consortium"/>
            <consortium name="Riken Genome Exploration Research Group and Genome Science Group (Genome Network Project Core Group)"/>
        </authorList>
    </citation>
    <scope>NUCLEOTIDE SEQUENCE</scope>
    <source>
        <strain evidence="2">C57BL/6J</strain>
        <tissue evidence="2">Cerebellum</tissue>
    </source>
</reference>
<sequence length="155" mass="16766">MRPAPCGLRGGPLPPPSSLLQASPSLLFFFTISSLLLLPPPPGRDFAAPRQHPGARFSTPVPVTQPETPPLRPRLHIVPHVISLGSGLPAQCRAGLGLGLDQVVVSALLPQVRPLLLVLRVPERDRKCQHPPPPARKCHQRRGLESQRNQGLMTT</sequence>
<reference evidence="2" key="2">
    <citation type="journal article" date="2000" name="Genome Res.">
        <title>Normalization and subtraction of cap-trapper-selected cDNAs to prepare full-length cDNA libraries for rapid discovery of new genes.</title>
        <authorList>
            <person name="Carninci P."/>
            <person name="Shibata Y."/>
            <person name="Hayatsu N."/>
            <person name="Sugahara Y."/>
            <person name="Shibata K."/>
            <person name="Itoh M."/>
            <person name="Konno H."/>
            <person name="Okazaki Y."/>
            <person name="Muramatsu M."/>
            <person name="Hayashizaki Y."/>
        </authorList>
    </citation>
    <scope>NUCLEOTIDE SEQUENCE</scope>
    <source>
        <strain evidence="2">C57BL/6J</strain>
        <tissue evidence="2">Cerebellum</tissue>
    </source>
</reference>
<name>Q9DB92_MOUSE</name>
<evidence type="ECO:0000256" key="1">
    <source>
        <dbReference type="SAM" id="MobiDB-lite"/>
    </source>
</evidence>
<proteinExistence type="evidence at transcript level"/>
<protein>
    <submittedName>
        <fullName evidence="2">Uncharacterized protein</fullName>
    </submittedName>
</protein>
<reference evidence="2" key="1">
    <citation type="journal article" date="1999" name="Methods Enzymol.">
        <title>High-efficiency full-length cDNA cloning.</title>
        <authorList>
            <person name="Carninci P."/>
            <person name="Hayashizaki Y."/>
        </authorList>
    </citation>
    <scope>NUCLEOTIDE SEQUENCE</scope>
    <source>
        <strain evidence="2">C57BL/6J</strain>
        <tissue evidence="2">Cerebellum</tissue>
    </source>
</reference>
<reference evidence="2" key="5">
    <citation type="journal article" date="2001" name="Nature">
        <title>Functional annotation of a full-length mouse cDNA collection.</title>
        <authorList>
            <consortium name="The RIKEN Genome Exploration Research Group Phase II Team and the FANTOM Consortium"/>
        </authorList>
    </citation>
    <scope>NUCLEOTIDE SEQUENCE</scope>
    <source>
        <strain evidence="2">C57BL/6J</strain>
        <tissue evidence="2">Cerebellum</tissue>
    </source>
</reference>
<accession>Q9DB92</accession>
<gene>
    <name evidence="3" type="primary">1500002C15Rik</name>
</gene>
<dbReference type="AlphaFoldDB" id="Q9DB92"/>
<feature type="compositionally biased region" description="Polar residues" evidence="1">
    <location>
        <begin position="146"/>
        <end position="155"/>
    </location>
</feature>
<dbReference type="EMBL" id="AK005108">
    <property type="protein sequence ID" value="BAB23824.1"/>
    <property type="molecule type" value="mRNA"/>
</dbReference>
<evidence type="ECO:0000313" key="3">
    <source>
        <dbReference type="MGI" id="MGI:1916196"/>
    </source>
</evidence>
<dbReference type="MGI" id="MGI:1916196">
    <property type="gene designation" value="1500002C15Rik"/>
</dbReference>
<dbReference type="AGR" id="MGI:1916196"/>
<reference evidence="2" key="8">
    <citation type="journal article" date="2005" name="Science">
        <title>Antisense Transcription in the Mammalian Transcriptome.</title>
        <authorList>
            <consortium name="RIKEN Genome Exploration Research Group and Genome Science Group (Genome Network Project Core Group) and the FANTOM Consortium"/>
        </authorList>
    </citation>
    <scope>NUCLEOTIDE SEQUENCE</scope>
    <source>
        <strain evidence="2">C57BL/6J</strain>
        <tissue evidence="2">Cerebellum</tissue>
    </source>
</reference>
<organism evidence="2">
    <name type="scientific">Mus musculus</name>
    <name type="common">Mouse</name>
    <dbReference type="NCBI Taxonomy" id="10090"/>
    <lineage>
        <taxon>Eukaryota</taxon>
        <taxon>Metazoa</taxon>
        <taxon>Chordata</taxon>
        <taxon>Craniata</taxon>
        <taxon>Vertebrata</taxon>
        <taxon>Euteleostomi</taxon>
        <taxon>Mammalia</taxon>
        <taxon>Eutheria</taxon>
        <taxon>Euarchontoglires</taxon>
        <taxon>Glires</taxon>
        <taxon>Rodentia</taxon>
        <taxon>Myomorpha</taxon>
        <taxon>Muroidea</taxon>
        <taxon>Muridae</taxon>
        <taxon>Murinae</taxon>
        <taxon>Mus</taxon>
        <taxon>Mus</taxon>
    </lineage>
</organism>
<reference evidence="2" key="3">
    <citation type="journal article" date="2000" name="Genome Res.">
        <title>RIKEN integrated sequence analysis (RISA) system--384-format sequencing pipeline with 384 multicapillary sequencer.</title>
        <authorList>
            <person name="Shibata K."/>
            <person name="Itoh M."/>
            <person name="Aizawa K."/>
            <person name="Nagaoka S."/>
            <person name="Sasaki N."/>
            <person name="Carninci P."/>
            <person name="Konno H."/>
            <person name="Akiyama J."/>
            <person name="Nishi K."/>
            <person name="Kitsunai T."/>
            <person name="Tashiro H."/>
            <person name="Itoh M."/>
            <person name="Sumi N."/>
            <person name="Ishii Y."/>
            <person name="Nakamura S."/>
            <person name="Hazama M."/>
            <person name="Nishine T."/>
            <person name="Harada A."/>
            <person name="Yamamoto R."/>
            <person name="Matsumoto H."/>
            <person name="Sakaguchi S."/>
            <person name="Ikegami T."/>
            <person name="Kashiwagi K."/>
            <person name="Fujiwake S."/>
            <person name="Inoue K."/>
            <person name="Togawa Y."/>
            <person name="Izawa M."/>
            <person name="Ohara E."/>
            <person name="Watahiki M."/>
            <person name="Yoneda Y."/>
            <person name="Ishikawa T."/>
            <person name="Ozawa K."/>
            <person name="Tanaka T."/>
            <person name="Matsuura S."/>
            <person name="Kawai J."/>
            <person name="Okazaki Y."/>
            <person name="Muramatsu M."/>
            <person name="Inoue Y."/>
            <person name="Kira A."/>
            <person name="Hayashizaki Y."/>
        </authorList>
    </citation>
    <scope>NUCLEOTIDE SEQUENCE</scope>
    <source>
        <strain evidence="2">C57BL/6J</strain>
        <tissue evidence="2">Cerebellum</tissue>
    </source>
</reference>
<feature type="region of interest" description="Disordered" evidence="1">
    <location>
        <begin position="50"/>
        <end position="72"/>
    </location>
</feature>
<feature type="region of interest" description="Disordered" evidence="1">
    <location>
        <begin position="125"/>
        <end position="155"/>
    </location>
</feature>